<dbReference type="EMBL" id="OX459124">
    <property type="protein sequence ID" value="CAI9112127.1"/>
    <property type="molecule type" value="Genomic_DNA"/>
</dbReference>
<dbReference type="Proteomes" id="UP001161247">
    <property type="component" value="Chromosome 7"/>
</dbReference>
<protein>
    <submittedName>
        <fullName evidence="1">OLC1v1012512C1</fullName>
    </submittedName>
</protein>
<gene>
    <name evidence="1" type="ORF">OLC1_LOCUS19376</name>
</gene>
<evidence type="ECO:0000313" key="1">
    <source>
        <dbReference type="EMBL" id="CAI9112127.1"/>
    </source>
</evidence>
<proteinExistence type="predicted"/>
<accession>A0AAV1DY11</accession>
<dbReference type="AlphaFoldDB" id="A0AAV1DY11"/>
<organism evidence="1 2">
    <name type="scientific">Oldenlandia corymbosa var. corymbosa</name>
    <dbReference type="NCBI Taxonomy" id="529605"/>
    <lineage>
        <taxon>Eukaryota</taxon>
        <taxon>Viridiplantae</taxon>
        <taxon>Streptophyta</taxon>
        <taxon>Embryophyta</taxon>
        <taxon>Tracheophyta</taxon>
        <taxon>Spermatophyta</taxon>
        <taxon>Magnoliopsida</taxon>
        <taxon>eudicotyledons</taxon>
        <taxon>Gunneridae</taxon>
        <taxon>Pentapetalae</taxon>
        <taxon>asterids</taxon>
        <taxon>lamiids</taxon>
        <taxon>Gentianales</taxon>
        <taxon>Rubiaceae</taxon>
        <taxon>Rubioideae</taxon>
        <taxon>Spermacoceae</taxon>
        <taxon>Hedyotis-Oldenlandia complex</taxon>
        <taxon>Oldenlandia</taxon>
    </lineage>
</organism>
<sequence length="344" mass="38702">MSIVLKKTFKKLDHDINVQEFLDTSTPSVEELCNQVSLLRGQLTDIHKKLSWWSNPEKVEDVEHLRQMESSLRESLSRVRAHKENFVKHQLMPLDGPSQLMPSNSFENAMQFPITMDDHQQDPGLPWIPNDENLHAAMPENSHSHYLSRRDLEYPGDLSLPGCSGLFSTGKGSEIDNTAFIDNIDSSRDFSLPCPAGFFNRNVEETEDIRKIKVASKEASISSCSSFLNSGKEIEVDSAGQVDNLTRESSAMDDLNAIACLRLQLGGQHPYYPYSHLNIPDMKNLEVGRAVNFQENPINYQMPGNFELPGSIIENSSHTWTPASNNCDINMINEISFPQTANHP</sequence>
<reference evidence="1" key="1">
    <citation type="submission" date="2023-03" db="EMBL/GenBank/DDBJ databases">
        <authorList>
            <person name="Julca I."/>
        </authorList>
    </citation>
    <scope>NUCLEOTIDE SEQUENCE</scope>
</reference>
<name>A0AAV1DY11_OLDCO</name>
<evidence type="ECO:0000313" key="2">
    <source>
        <dbReference type="Proteomes" id="UP001161247"/>
    </source>
</evidence>
<keyword evidence="2" id="KW-1185">Reference proteome</keyword>